<proteinExistence type="predicted"/>
<dbReference type="AlphaFoldDB" id="A0A4P2VKG6"/>
<dbReference type="InterPro" id="IPR005835">
    <property type="entry name" value="NTP_transferase_dom"/>
</dbReference>
<protein>
    <submittedName>
        <fullName evidence="2">Glucose-1-phosphate thymidylyltransferase</fullName>
        <ecNumber evidence="2">2.7.7.24</ecNumber>
    </submittedName>
</protein>
<dbReference type="GeneID" id="55584155"/>
<organism evidence="2 3">
    <name type="scientific">Conexivisphaera calida</name>
    <dbReference type="NCBI Taxonomy" id="1874277"/>
    <lineage>
        <taxon>Archaea</taxon>
        <taxon>Nitrososphaerota</taxon>
        <taxon>Conexivisphaeria</taxon>
        <taxon>Conexivisphaerales</taxon>
        <taxon>Conexivisphaeraceae</taxon>
        <taxon>Conexivisphaera</taxon>
    </lineage>
</organism>
<dbReference type="KEGG" id="ccai:NAS2_0337"/>
<dbReference type="InterPro" id="IPR029044">
    <property type="entry name" value="Nucleotide-diphossugar_trans"/>
</dbReference>
<evidence type="ECO:0000313" key="3">
    <source>
        <dbReference type="Proteomes" id="UP000509448"/>
    </source>
</evidence>
<keyword evidence="3" id="KW-1185">Reference proteome</keyword>
<keyword evidence="2" id="KW-0808">Transferase</keyword>
<accession>A0A4P2VKG6</accession>
<dbReference type="SUPFAM" id="SSF53448">
    <property type="entry name" value="Nucleotide-diphospho-sugar transferases"/>
    <property type="match status" value="1"/>
</dbReference>
<keyword evidence="2" id="KW-0548">Nucleotidyltransferase</keyword>
<dbReference type="Proteomes" id="UP000509448">
    <property type="component" value="Chromosome"/>
</dbReference>
<sequence length="255" mass="28509">MRAIIMAGGFARRMWPLTSTTPKQLLPLADGYVILDLVVDGLLDIDLEEMILSVNAKFSDAFRRWLSSRGLDIQLIEEPSRSEEEKPGAVGALHMMLESLPRDDYLIVAGDNVTSIKYSELVGSMRSHGAPTIALYDVGSIELARRYGVVELGPDSRVISLIEKPNDPPSTLISTAIYAMPWRSLSRIEEYLASGGSRDAIGHFISWLVRAEPVYGFRFNGFWFDVGSIDEYNRVRELFSQGVIERPRHVVLSSM</sequence>
<dbReference type="OrthoDB" id="15372at2157"/>
<evidence type="ECO:0000313" key="2">
    <source>
        <dbReference type="EMBL" id="BBE41728.1"/>
    </source>
</evidence>
<dbReference type="EC" id="2.7.7.24" evidence="2"/>
<dbReference type="RefSeq" id="WP_174448037.1">
    <property type="nucleotide sequence ID" value="NZ_AP018732.1"/>
</dbReference>
<dbReference type="Gene3D" id="3.90.550.10">
    <property type="entry name" value="Spore Coat Polysaccharide Biosynthesis Protein SpsA, Chain A"/>
    <property type="match status" value="1"/>
</dbReference>
<dbReference type="GO" id="GO:0008879">
    <property type="term" value="F:glucose-1-phosphate thymidylyltransferase activity"/>
    <property type="evidence" value="ECO:0007669"/>
    <property type="project" value="UniProtKB-EC"/>
</dbReference>
<dbReference type="PANTHER" id="PTHR22572">
    <property type="entry name" value="SUGAR-1-PHOSPHATE GUANYL TRANSFERASE"/>
    <property type="match status" value="1"/>
</dbReference>
<name>A0A4P2VKG6_9ARCH</name>
<feature type="domain" description="Nucleotidyl transferase" evidence="1">
    <location>
        <begin position="3"/>
        <end position="236"/>
    </location>
</feature>
<dbReference type="InterPro" id="IPR050486">
    <property type="entry name" value="Mannose-1P_guanyltransferase"/>
</dbReference>
<gene>
    <name evidence="2" type="ORF">NAS2_0337</name>
</gene>
<reference evidence="2 3" key="1">
    <citation type="journal article" date="2019" name="ISME J.">
        <title>Isolation and characterization of a thermophilic sulfur- and iron-reducing thaumarchaeote from a terrestrial acidic hot spring.</title>
        <authorList>
            <person name="Kato S."/>
            <person name="Itoh T."/>
            <person name="Yuki M."/>
            <person name="Nagamori M."/>
            <person name="Ohnishi M."/>
            <person name="Uematsu K."/>
            <person name="Suzuki K."/>
            <person name="Takashina T."/>
            <person name="Ohkuma M."/>
        </authorList>
    </citation>
    <scope>NUCLEOTIDE SEQUENCE [LARGE SCALE GENOMIC DNA]</scope>
    <source>
        <strain evidence="2 3">NAS-02</strain>
    </source>
</reference>
<dbReference type="EMBL" id="AP018732">
    <property type="protein sequence ID" value="BBE41728.1"/>
    <property type="molecule type" value="Genomic_DNA"/>
</dbReference>
<dbReference type="Pfam" id="PF00483">
    <property type="entry name" value="NTP_transferase"/>
    <property type="match status" value="1"/>
</dbReference>
<dbReference type="CDD" id="cd04181">
    <property type="entry name" value="NTP_transferase"/>
    <property type="match status" value="1"/>
</dbReference>
<evidence type="ECO:0000259" key="1">
    <source>
        <dbReference type="Pfam" id="PF00483"/>
    </source>
</evidence>